<reference evidence="1" key="2">
    <citation type="journal article" date="2023" name="Proc. Natl. Acad. Sci. U.S.A.">
        <title>A global phylogenomic analysis of the shiitake genus Lentinula.</title>
        <authorList>
            <person name="Sierra-Patev S."/>
            <person name="Min B."/>
            <person name="Naranjo-Ortiz M."/>
            <person name="Looney B."/>
            <person name="Konkel Z."/>
            <person name="Slot J.C."/>
            <person name="Sakamoto Y."/>
            <person name="Steenwyk J.L."/>
            <person name="Rokas A."/>
            <person name="Carro J."/>
            <person name="Camarero S."/>
            <person name="Ferreira P."/>
            <person name="Molpeceres G."/>
            <person name="Ruiz-Duenas F.J."/>
            <person name="Serrano A."/>
            <person name="Henrissat B."/>
            <person name="Drula E."/>
            <person name="Hughes K.W."/>
            <person name="Mata J.L."/>
            <person name="Ishikawa N.K."/>
            <person name="Vargas-Isla R."/>
            <person name="Ushijima S."/>
            <person name="Smith C.A."/>
            <person name="Donoghue J."/>
            <person name="Ahrendt S."/>
            <person name="Andreopoulos W."/>
            <person name="He G."/>
            <person name="LaButti K."/>
            <person name="Lipzen A."/>
            <person name="Ng V."/>
            <person name="Riley R."/>
            <person name="Sandor L."/>
            <person name="Barry K."/>
            <person name="Martinez A.T."/>
            <person name="Xiao Y."/>
            <person name="Gibbons J.G."/>
            <person name="Terashima K."/>
            <person name="Grigoriev I.V."/>
            <person name="Hibbett D."/>
        </authorList>
    </citation>
    <scope>NUCLEOTIDE SEQUENCE</scope>
    <source>
        <strain evidence="1">ET3784</strain>
    </source>
</reference>
<dbReference type="AlphaFoldDB" id="A0AA38JJ28"/>
<protein>
    <submittedName>
        <fullName evidence="1">Uncharacterized protein</fullName>
    </submittedName>
</protein>
<evidence type="ECO:0000313" key="2">
    <source>
        <dbReference type="Proteomes" id="UP001176059"/>
    </source>
</evidence>
<dbReference type="EMBL" id="JANVFO010000006">
    <property type="protein sequence ID" value="KAJ3736074.1"/>
    <property type="molecule type" value="Genomic_DNA"/>
</dbReference>
<reference evidence="1" key="1">
    <citation type="submission" date="2022-08" db="EMBL/GenBank/DDBJ databases">
        <authorList>
            <consortium name="DOE Joint Genome Institute"/>
            <person name="Min B."/>
            <person name="Sierra-Patev S."/>
            <person name="Naranjo-Ortiz M."/>
            <person name="Looney B."/>
            <person name="Konkel Z."/>
            <person name="Slot J.C."/>
            <person name="Sakamoto Y."/>
            <person name="Steenwyk J.L."/>
            <person name="Rokas A."/>
            <person name="Carro J."/>
            <person name="Camarero S."/>
            <person name="Ferreira P."/>
            <person name="Molpeceres G."/>
            <person name="Ruiz-duenas F.J."/>
            <person name="Serrano A."/>
            <person name="Henrissat B."/>
            <person name="Drula E."/>
            <person name="Hughes K.W."/>
            <person name="Mata J.L."/>
            <person name="Ishikawa N.K."/>
            <person name="Vargas-Isla R."/>
            <person name="Ushijima S."/>
            <person name="Smith C.A."/>
            <person name="Ahrendt S."/>
            <person name="Andreopoulos W."/>
            <person name="He G."/>
            <person name="LaButti K."/>
            <person name="Lipzen A."/>
            <person name="Ng V."/>
            <person name="Riley R."/>
            <person name="Sandor L."/>
            <person name="Barry K."/>
            <person name="Martinez A.T."/>
            <person name="Xiao Y."/>
            <person name="Gibbons J.G."/>
            <person name="Terashima K."/>
            <person name="Hibbett D.S."/>
            <person name="Grigoriev I.V."/>
        </authorList>
    </citation>
    <scope>NUCLEOTIDE SEQUENCE</scope>
    <source>
        <strain evidence="1">ET3784</strain>
    </source>
</reference>
<gene>
    <name evidence="1" type="ORF">DFJ43DRAFT_1053266</name>
</gene>
<evidence type="ECO:0000313" key="1">
    <source>
        <dbReference type="EMBL" id="KAJ3736074.1"/>
    </source>
</evidence>
<proteinExistence type="predicted"/>
<sequence length="86" mass="9715">MAYLLTVTSQCSFLPLVWRIAQGFKIPSLSATKYDHEIEFNHTTHCASFPIRKQFVQLSAFPPLCVLCSKYGRVAWIEHGVTPESA</sequence>
<accession>A0AA38JJ28</accession>
<dbReference type="Proteomes" id="UP001176059">
    <property type="component" value="Unassembled WGS sequence"/>
</dbReference>
<comment type="caution">
    <text evidence="1">The sequence shown here is derived from an EMBL/GenBank/DDBJ whole genome shotgun (WGS) entry which is preliminary data.</text>
</comment>
<organism evidence="1 2">
    <name type="scientific">Lentinula guzmanii</name>
    <dbReference type="NCBI Taxonomy" id="2804957"/>
    <lineage>
        <taxon>Eukaryota</taxon>
        <taxon>Fungi</taxon>
        <taxon>Dikarya</taxon>
        <taxon>Basidiomycota</taxon>
        <taxon>Agaricomycotina</taxon>
        <taxon>Agaricomycetes</taxon>
        <taxon>Agaricomycetidae</taxon>
        <taxon>Agaricales</taxon>
        <taxon>Marasmiineae</taxon>
        <taxon>Omphalotaceae</taxon>
        <taxon>Lentinula</taxon>
    </lineage>
</organism>
<name>A0AA38JJ28_9AGAR</name>
<keyword evidence="2" id="KW-1185">Reference proteome</keyword>